<evidence type="ECO:0000313" key="8">
    <source>
        <dbReference type="EMBL" id="KYH14652.1"/>
    </source>
</evidence>
<evidence type="ECO:0000256" key="1">
    <source>
        <dbReference type="ARBA" id="ARBA00000385"/>
    </source>
</evidence>
<dbReference type="GO" id="GO:0031119">
    <property type="term" value="P:tRNA pseudouridine synthesis"/>
    <property type="evidence" value="ECO:0007669"/>
    <property type="project" value="UniProtKB-UniRule"/>
</dbReference>
<dbReference type="HAMAP" id="MF_01080">
    <property type="entry name" value="TruB_bact"/>
    <property type="match status" value="1"/>
</dbReference>
<protein>
    <recommendedName>
        <fullName evidence="5">tRNA pseudouridine synthase B</fullName>
        <ecNumber evidence="5">5.4.99.25</ecNumber>
    </recommendedName>
    <alternativeName>
        <fullName evidence="5">tRNA pseudouridine(55) synthase</fullName>
        <shortName evidence="5">Psi55 synthase</shortName>
    </alternativeName>
    <alternativeName>
        <fullName evidence="5">tRNA pseudouridylate synthase</fullName>
    </alternativeName>
    <alternativeName>
        <fullName evidence="5">tRNA-uridine isomerase</fullName>
    </alternativeName>
</protein>
<dbReference type="InterPro" id="IPR020103">
    <property type="entry name" value="PsdUridine_synth_cat_dom_sf"/>
</dbReference>
<dbReference type="InterPro" id="IPR032819">
    <property type="entry name" value="TruB_C"/>
</dbReference>
<dbReference type="InterPro" id="IPR002501">
    <property type="entry name" value="PsdUridine_synth_N"/>
</dbReference>
<dbReference type="AlphaFoldDB" id="A0A151A5L5"/>
<keyword evidence="3 5" id="KW-0819">tRNA processing</keyword>
<name>A0A151A5L5_9STAP</name>
<evidence type="ECO:0000259" key="7">
    <source>
        <dbReference type="Pfam" id="PF16198"/>
    </source>
</evidence>
<sequence length="305" mass="34077">MYNGILPVYKDRGMTSHDVVFKLRKILGTKKIGHTGTLDPEVDGVLPICIGPATKVSDYIMDMGKTYHATVSLGSSTTTEDQTGDILESKQVDNNTLNSAEIDEVIATFQGTITQIPPMYSSVKVKGKKLYEYARNNETVERPVRQVNIYQIERNSDLVYENGHCQFDLIVKCGKGTYIRTLATDIGKALDLPAHMSKLTRTSSGGFNIDESLSLEEISQLHEQEALQEKLFAIEYGLKGLPSIKIDEDDMKNKILNGQKFAINDFNEPISGKIVMLDARTEKVLAIYEPHPTKTDEIKPKRVFN</sequence>
<dbReference type="NCBIfam" id="TIGR00431">
    <property type="entry name" value="TruB"/>
    <property type="match status" value="1"/>
</dbReference>
<dbReference type="InterPro" id="IPR014780">
    <property type="entry name" value="tRNA_psdUridine_synth_TruB"/>
</dbReference>
<evidence type="ECO:0000256" key="2">
    <source>
        <dbReference type="ARBA" id="ARBA00005642"/>
    </source>
</evidence>
<dbReference type="CDD" id="cd02573">
    <property type="entry name" value="PseudoU_synth_EcTruB"/>
    <property type="match status" value="1"/>
</dbReference>
<evidence type="ECO:0000259" key="6">
    <source>
        <dbReference type="Pfam" id="PF01509"/>
    </source>
</evidence>
<dbReference type="FunFam" id="3.30.2350.10:FF:000011">
    <property type="entry name" value="tRNA pseudouridine synthase B"/>
    <property type="match status" value="1"/>
</dbReference>
<feature type="active site" description="Nucleophile" evidence="5">
    <location>
        <position position="39"/>
    </location>
</feature>
<dbReference type="GO" id="GO:1990481">
    <property type="term" value="P:mRNA pseudouridine synthesis"/>
    <property type="evidence" value="ECO:0007669"/>
    <property type="project" value="TreeGrafter"/>
</dbReference>
<evidence type="ECO:0000256" key="3">
    <source>
        <dbReference type="ARBA" id="ARBA00022694"/>
    </source>
</evidence>
<evidence type="ECO:0000313" key="9">
    <source>
        <dbReference type="Proteomes" id="UP000075418"/>
    </source>
</evidence>
<evidence type="ECO:0000256" key="4">
    <source>
        <dbReference type="ARBA" id="ARBA00023235"/>
    </source>
</evidence>
<gene>
    <name evidence="5 8" type="primary">truB</name>
    <name evidence="8" type="ORF">A0131_07675</name>
</gene>
<feature type="domain" description="Pseudouridine synthase II N-terminal" evidence="6">
    <location>
        <begin position="24"/>
        <end position="179"/>
    </location>
</feature>
<evidence type="ECO:0000256" key="5">
    <source>
        <dbReference type="HAMAP-Rule" id="MF_01080"/>
    </source>
</evidence>
<dbReference type="SUPFAM" id="SSF55120">
    <property type="entry name" value="Pseudouridine synthase"/>
    <property type="match status" value="1"/>
</dbReference>
<dbReference type="PANTHER" id="PTHR13767:SF2">
    <property type="entry name" value="PSEUDOURIDYLATE SYNTHASE TRUB1"/>
    <property type="match status" value="1"/>
</dbReference>
<comment type="function">
    <text evidence="5">Responsible for synthesis of pseudouridine from uracil-55 in the psi GC loop of transfer RNAs.</text>
</comment>
<dbReference type="GO" id="GO:0160148">
    <property type="term" value="F:tRNA pseudouridine(55) synthase activity"/>
    <property type="evidence" value="ECO:0007669"/>
    <property type="project" value="UniProtKB-EC"/>
</dbReference>
<dbReference type="Proteomes" id="UP000075418">
    <property type="component" value="Unassembled WGS sequence"/>
</dbReference>
<comment type="similarity">
    <text evidence="2 5">Belongs to the pseudouridine synthase TruB family. Type 1 subfamily.</text>
</comment>
<comment type="catalytic activity">
    <reaction evidence="1 5">
        <text>uridine(55) in tRNA = pseudouridine(55) in tRNA</text>
        <dbReference type="Rhea" id="RHEA:42532"/>
        <dbReference type="Rhea" id="RHEA-COMP:10101"/>
        <dbReference type="Rhea" id="RHEA-COMP:10102"/>
        <dbReference type="ChEBI" id="CHEBI:65314"/>
        <dbReference type="ChEBI" id="CHEBI:65315"/>
        <dbReference type="EC" id="5.4.99.25"/>
    </reaction>
</comment>
<organism evidence="8 9">
    <name type="scientific">Staphylococcus kloosii</name>
    <dbReference type="NCBI Taxonomy" id="29384"/>
    <lineage>
        <taxon>Bacteria</taxon>
        <taxon>Bacillati</taxon>
        <taxon>Bacillota</taxon>
        <taxon>Bacilli</taxon>
        <taxon>Bacillales</taxon>
        <taxon>Staphylococcaceae</taxon>
        <taxon>Staphylococcus</taxon>
    </lineage>
</organism>
<dbReference type="Pfam" id="PF16198">
    <property type="entry name" value="TruB_C_2"/>
    <property type="match status" value="1"/>
</dbReference>
<accession>A0A151A5L5</accession>
<feature type="domain" description="tRNA pseudouridylate synthase B C-terminal" evidence="7">
    <location>
        <begin position="180"/>
        <end position="235"/>
    </location>
</feature>
<keyword evidence="4 5" id="KW-0413">Isomerase</keyword>
<comment type="caution">
    <text evidence="8">The sequence shown here is derived from an EMBL/GenBank/DDBJ whole genome shotgun (WGS) entry which is preliminary data.</text>
</comment>
<dbReference type="GO" id="GO:0003723">
    <property type="term" value="F:RNA binding"/>
    <property type="evidence" value="ECO:0007669"/>
    <property type="project" value="InterPro"/>
</dbReference>
<dbReference type="RefSeq" id="WP_061854821.1">
    <property type="nucleotide sequence ID" value="NZ_LUGM01000002.1"/>
</dbReference>
<dbReference type="EC" id="5.4.99.25" evidence="5"/>
<proteinExistence type="inferred from homology"/>
<dbReference type="PANTHER" id="PTHR13767">
    <property type="entry name" value="TRNA-PSEUDOURIDINE SYNTHASE"/>
    <property type="match status" value="1"/>
</dbReference>
<dbReference type="Gene3D" id="3.30.2350.10">
    <property type="entry name" value="Pseudouridine synthase"/>
    <property type="match status" value="1"/>
</dbReference>
<reference evidence="8 9" key="1">
    <citation type="submission" date="2016-02" db="EMBL/GenBank/DDBJ databases">
        <title>Draft genome sequence of hydrocarbon degrading Staphylococcus saprophyticus Strain CNV2, isolated from crude-oil contaminated soil from Noonmati Oil Refinery, Guwahati, Assam, India.</title>
        <authorList>
            <person name="Mukherjee A."/>
            <person name="Chettri B."/>
            <person name="Langpoklakpam J."/>
            <person name="Singh A.K."/>
            <person name="Chattopadhyay D.J."/>
        </authorList>
    </citation>
    <scope>NUCLEOTIDE SEQUENCE [LARGE SCALE GENOMIC DNA]</scope>
    <source>
        <strain evidence="8 9">CNV2</strain>
    </source>
</reference>
<dbReference type="EMBL" id="LUGM01000002">
    <property type="protein sequence ID" value="KYH14652.1"/>
    <property type="molecule type" value="Genomic_DNA"/>
</dbReference>
<dbReference type="Pfam" id="PF01509">
    <property type="entry name" value="TruB_N"/>
    <property type="match status" value="1"/>
</dbReference>